<organism evidence="1">
    <name type="scientific">Anguilla anguilla</name>
    <name type="common">European freshwater eel</name>
    <name type="synonym">Muraena anguilla</name>
    <dbReference type="NCBI Taxonomy" id="7936"/>
    <lineage>
        <taxon>Eukaryota</taxon>
        <taxon>Metazoa</taxon>
        <taxon>Chordata</taxon>
        <taxon>Craniata</taxon>
        <taxon>Vertebrata</taxon>
        <taxon>Euteleostomi</taxon>
        <taxon>Actinopterygii</taxon>
        <taxon>Neopterygii</taxon>
        <taxon>Teleostei</taxon>
        <taxon>Anguilliformes</taxon>
        <taxon>Anguillidae</taxon>
        <taxon>Anguilla</taxon>
    </lineage>
</organism>
<proteinExistence type="predicted"/>
<protein>
    <submittedName>
        <fullName evidence="1">Uncharacterized protein</fullName>
    </submittedName>
</protein>
<reference evidence="1" key="2">
    <citation type="journal article" date="2015" name="Fish Shellfish Immunol.">
        <title>Early steps in the European eel (Anguilla anguilla)-Vibrio vulnificus interaction in the gills: Role of the RtxA13 toxin.</title>
        <authorList>
            <person name="Callol A."/>
            <person name="Pajuelo D."/>
            <person name="Ebbesson L."/>
            <person name="Teles M."/>
            <person name="MacKenzie S."/>
            <person name="Amaro C."/>
        </authorList>
    </citation>
    <scope>NUCLEOTIDE SEQUENCE</scope>
</reference>
<accession>A0A0E9QFZ9</accession>
<dbReference type="EMBL" id="GBXM01093145">
    <property type="protein sequence ID" value="JAH15432.1"/>
    <property type="molecule type" value="Transcribed_RNA"/>
</dbReference>
<reference evidence="1" key="1">
    <citation type="submission" date="2014-11" db="EMBL/GenBank/DDBJ databases">
        <authorList>
            <person name="Amaro Gonzalez C."/>
        </authorList>
    </citation>
    <scope>NUCLEOTIDE SEQUENCE</scope>
</reference>
<evidence type="ECO:0000313" key="1">
    <source>
        <dbReference type="EMBL" id="JAH15432.1"/>
    </source>
</evidence>
<name>A0A0E9QFZ9_ANGAN</name>
<sequence>MNDRYMTPFWLKSTQPLISQFCDFSTLLGSR</sequence>
<dbReference type="AlphaFoldDB" id="A0A0E9QFZ9"/>